<feature type="compositionally biased region" description="Basic residues" evidence="1">
    <location>
        <begin position="222"/>
        <end position="231"/>
    </location>
</feature>
<feature type="region of interest" description="Disordered" evidence="1">
    <location>
        <begin position="767"/>
        <end position="801"/>
    </location>
</feature>
<reference evidence="2" key="1">
    <citation type="submission" date="2021-01" db="EMBL/GenBank/DDBJ databases">
        <authorList>
            <person name="Corre E."/>
            <person name="Pelletier E."/>
            <person name="Niang G."/>
            <person name="Scheremetjew M."/>
            <person name="Finn R."/>
            <person name="Kale V."/>
            <person name="Holt S."/>
            <person name="Cochrane G."/>
            <person name="Meng A."/>
            <person name="Brown T."/>
            <person name="Cohen L."/>
        </authorList>
    </citation>
    <scope>NUCLEOTIDE SEQUENCE</scope>
    <source>
        <strain evidence="2">308</strain>
    </source>
</reference>
<feature type="region of interest" description="Disordered" evidence="1">
    <location>
        <begin position="974"/>
        <end position="1006"/>
    </location>
</feature>
<feature type="compositionally biased region" description="Basic residues" evidence="1">
    <location>
        <begin position="167"/>
        <end position="180"/>
    </location>
</feature>
<feature type="region of interest" description="Disordered" evidence="1">
    <location>
        <begin position="1357"/>
        <end position="1378"/>
    </location>
</feature>
<feature type="compositionally biased region" description="Polar residues" evidence="1">
    <location>
        <begin position="470"/>
        <end position="486"/>
    </location>
</feature>
<feature type="region of interest" description="Disordered" evidence="1">
    <location>
        <begin position="434"/>
        <end position="561"/>
    </location>
</feature>
<feature type="compositionally biased region" description="Basic and acidic residues" evidence="1">
    <location>
        <begin position="232"/>
        <end position="246"/>
    </location>
</feature>
<feature type="compositionally biased region" description="Basic and acidic residues" evidence="1">
    <location>
        <begin position="275"/>
        <end position="287"/>
    </location>
</feature>
<evidence type="ECO:0000256" key="1">
    <source>
        <dbReference type="SAM" id="MobiDB-lite"/>
    </source>
</evidence>
<evidence type="ECO:0000313" key="2">
    <source>
        <dbReference type="EMBL" id="CAD8873952.1"/>
    </source>
</evidence>
<feature type="region of interest" description="Disordered" evidence="1">
    <location>
        <begin position="583"/>
        <end position="613"/>
    </location>
</feature>
<feature type="region of interest" description="Disordered" evidence="1">
    <location>
        <begin position="1054"/>
        <end position="1094"/>
    </location>
</feature>
<sequence>MIQEKKAQSPDVQEIFAGCIRLKEDHLSFALEDPSNKSPDTNVENDSKILSEIGDNFKSIFNEDNFKAAKQNIDNNVHSCYEITFSEANVSATKHFFQKFQETSITLGKGIGRGLYSALEIGTYYLCVCTDLTLCSIEDGIGEFRKKSHIRVRDLKESERNIGYSLPKRKKLDKQLHPKNKNNASQVNIKKEDRHAIHAKNTQDFLRLLNKYEKVKGSKLKESKKHTKGKKSKDWSERRKMQKSDNNDSSEQDENSILLSVQQQVKEIISEAAVKEKETSNCDEVHSQKRKASHPSADIDKKEAMILNGYKIEKSAHTETKKNPINHNLMTEKEAAAEEQLSFLLSEIKSINLVDKTGPTESNKNISPDVEEKVAAIISELEVIKKFMMNFRPKSPVSITDPKIKEEKAFPTLTNESCLSSRTPDDTIEQNNSLDKEAQECAPEADSRENAFRPHKKEVLDMSHDAKISKSISVGASDGEASNSKNKMNRETKSVKHSHVKSQELKKPKKNRPVSASELDDESSSQTKDIKHTQILSEEIKRPKINKPANVGELDDMKNSHNDKLSLETKNVRHSQVPAIELKRSEISKHNGGAELDDNTSNHKDEGNQEAKNDQISQILSKVLGTSNISKPVALNELNNEDSSYDDKVNRKISDAKHGPACLEELTRSNESPNKSSLKVQECVPVNNFKEKGTFVSEKRNEIMIDDPEISKLVSVIELDDEASIHKNTMNTETEDVPVGERELDDMRSRYDYKMIQFTNDINQSQVSVGELKRPKVSKANSRSELDDDTGSHKGESNRDARDAKLSEILLKVLKRHRSSKTVGLNDLNNESSSYDDKVNRQISDVKKNPVCLGLVRSNDSLNKNNVELQKCVPVANSKENGTFVIEKRNKTMVDDAEISKLGMIKLDNESGIYRDETNIEISNFTHDLMLSKDLKRMKLSKPVGVRELDDMRSSHDCKVIQFTNDINRSHVSLGELKRPKVNKPDSGSELDDDTSSPVDVHELNNKETISKPVNVSELVDESNSLKDIGNKQTNDVEHNQVLLEEFTKPKRSIPANVNEFNDKASTHKDKANKERNGFKHSQTSSNGSKRLKLSRSVSLSKLIDEASSHNDNVNGESKDAKHSQMSLEQQKRPTINKPFGGRELHDGARNHEDGENKETKSFNYRKVPSEEENERDVRDDKSIGTRQHPTTSNCEDLEKIETMYNMNNSRTDESDADGMDCTHLSPSGESQSQSIEKNLSTINHDKAQKMSVEIQKTIKQKQEYSKTGQLMVSSPVFLKDGAKNIDELKKVSSDGNGLVKVSKYGTCDESNKSYDVKYEPRNRKAMFESNTSEKSKQDLNSKKEYLRKSSMTTPNILDSKKVGNCNKPRSNNNFAGKQTNRYENKNEKNLEAQAEIETSICEQSTISSITAFSPKTWQETSVMHGDIPFEISIKKKNSSNFETKSKLRDRKKEPTSTESEESYVLSKETMRGKDHGKVNTYNQENKNNFFPKEKLSIEQKMIEAKILSNMECEYPSLSNLAMQRKKDFRFQR</sequence>
<dbReference type="EMBL" id="HBFR01001782">
    <property type="protein sequence ID" value="CAD8873952.1"/>
    <property type="molecule type" value="Transcribed_RNA"/>
</dbReference>
<feature type="region of interest" description="Disordered" evidence="1">
    <location>
        <begin position="275"/>
        <end position="296"/>
    </location>
</feature>
<feature type="compositionally biased region" description="Basic and acidic residues" evidence="1">
    <location>
        <begin position="600"/>
        <end position="613"/>
    </location>
</feature>
<feature type="compositionally biased region" description="Polar residues" evidence="1">
    <location>
        <begin position="1368"/>
        <end position="1378"/>
    </location>
</feature>
<feature type="region of interest" description="Disordered" evidence="1">
    <location>
        <begin position="163"/>
        <end position="196"/>
    </location>
</feature>
<protein>
    <submittedName>
        <fullName evidence="2">Uncharacterized protein</fullName>
    </submittedName>
</protein>
<feature type="region of interest" description="Disordered" evidence="1">
    <location>
        <begin position="1106"/>
        <end position="1193"/>
    </location>
</feature>
<feature type="region of interest" description="Disordered" evidence="1">
    <location>
        <begin position="1442"/>
        <end position="1485"/>
    </location>
</feature>
<name>A0A7S1B482_9STRA</name>
<feature type="compositionally biased region" description="Basic and acidic residues" evidence="1">
    <location>
        <begin position="1469"/>
        <end position="1478"/>
    </location>
</feature>
<feature type="compositionally biased region" description="Basic and acidic residues" evidence="1">
    <location>
        <begin position="1141"/>
        <end position="1161"/>
    </location>
</feature>
<feature type="compositionally biased region" description="Basic and acidic residues" evidence="1">
    <location>
        <begin position="434"/>
        <end position="468"/>
    </location>
</feature>
<feature type="compositionally biased region" description="Basic and acidic residues" evidence="1">
    <location>
        <begin position="1444"/>
        <end position="1456"/>
    </location>
</feature>
<feature type="region of interest" description="Disordered" evidence="1">
    <location>
        <begin position="217"/>
        <end position="255"/>
    </location>
</feature>
<accession>A0A7S1B482</accession>
<feature type="compositionally biased region" description="Basic and acidic residues" evidence="1">
    <location>
        <begin position="528"/>
        <end position="542"/>
    </location>
</feature>
<organism evidence="2">
    <name type="scientific">Corethron hystrix</name>
    <dbReference type="NCBI Taxonomy" id="216773"/>
    <lineage>
        <taxon>Eukaryota</taxon>
        <taxon>Sar</taxon>
        <taxon>Stramenopiles</taxon>
        <taxon>Ochrophyta</taxon>
        <taxon>Bacillariophyta</taxon>
        <taxon>Coscinodiscophyceae</taxon>
        <taxon>Corethrophycidae</taxon>
        <taxon>Corethrales</taxon>
        <taxon>Corethraceae</taxon>
        <taxon>Corethron</taxon>
    </lineage>
</organism>
<proteinExistence type="predicted"/>
<gene>
    <name evidence="2" type="ORF">CHYS00102_LOCUS1115</name>
</gene>
<feature type="compositionally biased region" description="Basic and acidic residues" evidence="1">
    <location>
        <begin position="1061"/>
        <end position="1078"/>
    </location>
</feature>
<feature type="compositionally biased region" description="Basic and acidic residues" evidence="1">
    <location>
        <begin position="782"/>
        <end position="801"/>
    </location>
</feature>